<dbReference type="EMBL" id="JAIVGD010000001">
    <property type="protein sequence ID" value="KAH0781223.1"/>
    <property type="molecule type" value="Genomic_DNA"/>
</dbReference>
<sequence length="85" mass="9302">MGVTGGVKRRCEWRLGRWGAGYGVGRKENSEVKRAWARVVLGLVNPWEVLVNNFVRTGDGGVGKMGVTGGVMRRCAWRLGRWGAG</sequence>
<evidence type="ECO:0000313" key="2">
    <source>
        <dbReference type="Proteomes" id="UP000826656"/>
    </source>
</evidence>
<comment type="caution">
    <text evidence="1">The sequence shown here is derived from an EMBL/GenBank/DDBJ whole genome shotgun (WGS) entry which is preliminary data.</text>
</comment>
<keyword evidence="2" id="KW-1185">Reference proteome</keyword>
<protein>
    <submittedName>
        <fullName evidence="1">Uncharacterized protein</fullName>
    </submittedName>
</protein>
<dbReference type="Proteomes" id="UP000826656">
    <property type="component" value="Unassembled WGS sequence"/>
</dbReference>
<name>A0ABQ7WKG0_SOLTU</name>
<accession>A0ABQ7WKG0</accession>
<evidence type="ECO:0000313" key="1">
    <source>
        <dbReference type="EMBL" id="KAH0781223.1"/>
    </source>
</evidence>
<organism evidence="1 2">
    <name type="scientific">Solanum tuberosum</name>
    <name type="common">Potato</name>
    <dbReference type="NCBI Taxonomy" id="4113"/>
    <lineage>
        <taxon>Eukaryota</taxon>
        <taxon>Viridiplantae</taxon>
        <taxon>Streptophyta</taxon>
        <taxon>Embryophyta</taxon>
        <taxon>Tracheophyta</taxon>
        <taxon>Spermatophyta</taxon>
        <taxon>Magnoliopsida</taxon>
        <taxon>eudicotyledons</taxon>
        <taxon>Gunneridae</taxon>
        <taxon>Pentapetalae</taxon>
        <taxon>asterids</taxon>
        <taxon>lamiids</taxon>
        <taxon>Solanales</taxon>
        <taxon>Solanaceae</taxon>
        <taxon>Solanoideae</taxon>
        <taxon>Solaneae</taxon>
        <taxon>Solanum</taxon>
    </lineage>
</organism>
<proteinExistence type="predicted"/>
<gene>
    <name evidence="1" type="ORF">KY290_000821</name>
</gene>
<reference evidence="1 2" key="1">
    <citation type="journal article" date="2021" name="bioRxiv">
        <title>Chromosome-scale and haplotype-resolved genome assembly of a tetraploid potato cultivar.</title>
        <authorList>
            <person name="Sun H."/>
            <person name="Jiao W.-B."/>
            <person name="Krause K."/>
            <person name="Campoy J.A."/>
            <person name="Goel M."/>
            <person name="Folz-Donahue K."/>
            <person name="Kukat C."/>
            <person name="Huettel B."/>
            <person name="Schneeberger K."/>
        </authorList>
    </citation>
    <scope>NUCLEOTIDE SEQUENCE [LARGE SCALE GENOMIC DNA]</scope>
    <source>
        <strain evidence="1">SolTubOtavaFocal</strain>
        <tissue evidence="1">Leaves</tissue>
    </source>
</reference>